<organism evidence="1 2">
    <name type="scientific">Diploptera punctata</name>
    <name type="common">Pacific beetle cockroach</name>
    <dbReference type="NCBI Taxonomy" id="6984"/>
    <lineage>
        <taxon>Eukaryota</taxon>
        <taxon>Metazoa</taxon>
        <taxon>Ecdysozoa</taxon>
        <taxon>Arthropoda</taxon>
        <taxon>Hexapoda</taxon>
        <taxon>Insecta</taxon>
        <taxon>Pterygota</taxon>
        <taxon>Neoptera</taxon>
        <taxon>Polyneoptera</taxon>
        <taxon>Dictyoptera</taxon>
        <taxon>Blattodea</taxon>
        <taxon>Blaberoidea</taxon>
        <taxon>Blaberidae</taxon>
        <taxon>Diplopterinae</taxon>
        <taxon>Diploptera</taxon>
    </lineage>
</organism>
<dbReference type="AlphaFoldDB" id="A0AAD8E860"/>
<comment type="caution">
    <text evidence="1">The sequence shown here is derived from an EMBL/GenBank/DDBJ whole genome shotgun (WGS) entry which is preliminary data.</text>
</comment>
<sequence>DSKLGPFERSTLYFHIDCHMESRIFWYYNRAANLKVIHEEKIPEMSVFLNFGSSKFVFLNFGSCKLVFSTLDVRCRVLSESMLHHQLVNWSSSTLDVRCRLVNWSSSILDLVNWSSSTLDLVNWSSSTLD</sequence>
<accession>A0AAD8E860</accession>
<dbReference type="EMBL" id="JASPKZ010008184">
    <property type="protein sequence ID" value="KAJ9580723.1"/>
    <property type="molecule type" value="Genomic_DNA"/>
</dbReference>
<feature type="non-terminal residue" evidence="1">
    <location>
        <position position="1"/>
    </location>
</feature>
<gene>
    <name evidence="1" type="ORF">L9F63_024100</name>
</gene>
<keyword evidence="2" id="KW-1185">Reference proteome</keyword>
<dbReference type="Proteomes" id="UP001233999">
    <property type="component" value="Unassembled WGS sequence"/>
</dbReference>
<name>A0AAD8E860_DIPPU</name>
<evidence type="ECO:0000313" key="1">
    <source>
        <dbReference type="EMBL" id="KAJ9580723.1"/>
    </source>
</evidence>
<protein>
    <submittedName>
        <fullName evidence="1">Uncharacterized protein</fullName>
    </submittedName>
</protein>
<evidence type="ECO:0000313" key="2">
    <source>
        <dbReference type="Proteomes" id="UP001233999"/>
    </source>
</evidence>
<reference evidence="1" key="1">
    <citation type="journal article" date="2023" name="IScience">
        <title>Live-bearing cockroach genome reveals convergent evolutionary mechanisms linked to viviparity in insects and beyond.</title>
        <authorList>
            <person name="Fouks B."/>
            <person name="Harrison M.C."/>
            <person name="Mikhailova A.A."/>
            <person name="Marchal E."/>
            <person name="English S."/>
            <person name="Carruthers M."/>
            <person name="Jennings E.C."/>
            <person name="Chiamaka E.L."/>
            <person name="Frigard R.A."/>
            <person name="Pippel M."/>
            <person name="Attardo G.M."/>
            <person name="Benoit J.B."/>
            <person name="Bornberg-Bauer E."/>
            <person name="Tobe S.S."/>
        </authorList>
    </citation>
    <scope>NUCLEOTIDE SEQUENCE</scope>
    <source>
        <strain evidence="1">Stay&amp;Tobe</strain>
    </source>
</reference>
<feature type="non-terminal residue" evidence="1">
    <location>
        <position position="130"/>
    </location>
</feature>
<reference evidence="1" key="2">
    <citation type="submission" date="2023-05" db="EMBL/GenBank/DDBJ databases">
        <authorList>
            <person name="Fouks B."/>
        </authorList>
    </citation>
    <scope>NUCLEOTIDE SEQUENCE</scope>
    <source>
        <strain evidence="1">Stay&amp;Tobe</strain>
        <tissue evidence="1">Testes</tissue>
    </source>
</reference>
<proteinExistence type="predicted"/>